<protein>
    <submittedName>
        <fullName evidence="3">SIS domain-containing protein</fullName>
    </submittedName>
</protein>
<feature type="region of interest" description="Disordered" evidence="1">
    <location>
        <begin position="1"/>
        <end position="25"/>
    </location>
</feature>
<feature type="domain" description="SIS" evidence="2">
    <location>
        <begin position="71"/>
        <end position="214"/>
    </location>
</feature>
<dbReference type="PROSITE" id="PS51464">
    <property type="entry name" value="SIS"/>
    <property type="match status" value="1"/>
</dbReference>
<name>A0ABV1K3I4_9PSEU</name>
<reference evidence="3 4" key="1">
    <citation type="submission" date="2024-03" db="EMBL/GenBank/DDBJ databases">
        <title>Draft genome sequence of Pseudonocardia nematodicida JCM 31783.</title>
        <authorList>
            <person name="Butdee W."/>
            <person name="Duangmal K."/>
        </authorList>
    </citation>
    <scope>NUCLEOTIDE SEQUENCE [LARGE SCALE GENOMIC DNA]</scope>
    <source>
        <strain evidence="3 4">JCM 31783</strain>
    </source>
</reference>
<dbReference type="SUPFAM" id="SSF53697">
    <property type="entry name" value="SIS domain"/>
    <property type="match status" value="1"/>
</dbReference>
<dbReference type="InterPro" id="IPR046348">
    <property type="entry name" value="SIS_dom_sf"/>
</dbReference>
<keyword evidence="4" id="KW-1185">Reference proteome</keyword>
<evidence type="ECO:0000313" key="4">
    <source>
        <dbReference type="Proteomes" id="UP001494902"/>
    </source>
</evidence>
<dbReference type="CDD" id="cd05013">
    <property type="entry name" value="SIS_RpiR"/>
    <property type="match status" value="1"/>
</dbReference>
<evidence type="ECO:0000313" key="3">
    <source>
        <dbReference type="EMBL" id="MEQ3549014.1"/>
    </source>
</evidence>
<dbReference type="PANTHER" id="PTHR30514">
    <property type="entry name" value="GLUCOKINASE"/>
    <property type="match status" value="1"/>
</dbReference>
<dbReference type="Gene3D" id="3.40.50.10490">
    <property type="entry name" value="Glucose-6-phosphate isomerase like protein, domain 1"/>
    <property type="match status" value="1"/>
</dbReference>
<sequence length="234" mass="25015">MSATDPDADATETTGTDTGVDRDLVSPSQRFDARVQRRSGAVLRKRLISQELESLASALRTFAEDGSIEEAAACVVKARRRFILGTGKSFAFARLLASDLGASLSQVVQIDGTLTPAIDILTEVRDTDVLVVFSFRRYRRETADIGRAFVRAGGSLVLITDSPDGPLADVAEVTVVVPTQSASYADSPTAVASATHLLAALTTASAKGARRRLQERDRVASELGLYTDPDQESR</sequence>
<evidence type="ECO:0000256" key="1">
    <source>
        <dbReference type="SAM" id="MobiDB-lite"/>
    </source>
</evidence>
<dbReference type="RefSeq" id="WP_349296106.1">
    <property type="nucleotide sequence ID" value="NZ_JBEDNQ010000001.1"/>
</dbReference>
<dbReference type="EMBL" id="JBEDNQ010000001">
    <property type="protein sequence ID" value="MEQ3549014.1"/>
    <property type="molecule type" value="Genomic_DNA"/>
</dbReference>
<organism evidence="3 4">
    <name type="scientific">Pseudonocardia nematodicida</name>
    <dbReference type="NCBI Taxonomy" id="1206997"/>
    <lineage>
        <taxon>Bacteria</taxon>
        <taxon>Bacillati</taxon>
        <taxon>Actinomycetota</taxon>
        <taxon>Actinomycetes</taxon>
        <taxon>Pseudonocardiales</taxon>
        <taxon>Pseudonocardiaceae</taxon>
        <taxon>Pseudonocardia</taxon>
    </lineage>
</organism>
<evidence type="ECO:0000259" key="2">
    <source>
        <dbReference type="PROSITE" id="PS51464"/>
    </source>
</evidence>
<dbReference type="Pfam" id="PF01380">
    <property type="entry name" value="SIS"/>
    <property type="match status" value="1"/>
</dbReference>
<dbReference type="InterPro" id="IPR035472">
    <property type="entry name" value="RpiR-like_SIS"/>
</dbReference>
<feature type="compositionally biased region" description="Acidic residues" evidence="1">
    <location>
        <begin position="1"/>
        <end position="10"/>
    </location>
</feature>
<accession>A0ABV1K3I4</accession>
<dbReference type="InterPro" id="IPR001347">
    <property type="entry name" value="SIS_dom"/>
</dbReference>
<gene>
    <name evidence="3" type="ORF">WIS52_00910</name>
</gene>
<dbReference type="Proteomes" id="UP001494902">
    <property type="component" value="Unassembled WGS sequence"/>
</dbReference>
<dbReference type="InterPro" id="IPR047640">
    <property type="entry name" value="RpiR-like"/>
</dbReference>
<comment type="caution">
    <text evidence="3">The sequence shown here is derived from an EMBL/GenBank/DDBJ whole genome shotgun (WGS) entry which is preliminary data.</text>
</comment>
<proteinExistence type="predicted"/>
<dbReference type="PANTHER" id="PTHR30514:SF18">
    <property type="entry name" value="RPIR-FAMILY TRANSCRIPTIONAL REGULATOR"/>
    <property type="match status" value="1"/>
</dbReference>